<gene>
    <name evidence="2" type="ORF">VFH_I415600</name>
</gene>
<dbReference type="Proteomes" id="UP001157006">
    <property type="component" value="Chromosome 1L"/>
</dbReference>
<feature type="region of interest" description="Disordered" evidence="1">
    <location>
        <begin position="64"/>
        <end position="84"/>
    </location>
</feature>
<accession>A0AAV0YVH1</accession>
<evidence type="ECO:0000313" key="2">
    <source>
        <dbReference type="EMBL" id="CAI8589904.1"/>
    </source>
</evidence>
<evidence type="ECO:0000313" key="3">
    <source>
        <dbReference type="Proteomes" id="UP001157006"/>
    </source>
</evidence>
<keyword evidence="3" id="KW-1185">Reference proteome</keyword>
<dbReference type="AlphaFoldDB" id="A0AAV0YVH1"/>
<reference evidence="2 3" key="1">
    <citation type="submission" date="2023-01" db="EMBL/GenBank/DDBJ databases">
        <authorList>
            <person name="Kreplak J."/>
        </authorList>
    </citation>
    <scope>NUCLEOTIDE SEQUENCE [LARGE SCALE GENOMIC DNA]</scope>
</reference>
<name>A0AAV0YVH1_VICFA</name>
<evidence type="ECO:0000256" key="1">
    <source>
        <dbReference type="SAM" id="MobiDB-lite"/>
    </source>
</evidence>
<proteinExistence type="predicted"/>
<sequence>MLRHIRFVTRRFRGEALDEILHENGCVNVDGELDFVSGGCLDIVEYNNTVVDEDSEFEEVEYVDEDTDEDGEFDGGEYDDEDADEDCEFDEGEYHDESGFGDIGGHKYWNTCGSDGEGLRWSSDILNESIFSDQIPDESLVVEDITKIHMFNLQNDYVSKLQFESLEIAYKFYY</sequence>
<protein>
    <submittedName>
        <fullName evidence="2">Uncharacterized protein</fullName>
    </submittedName>
</protein>
<dbReference type="EMBL" id="OX451736">
    <property type="protein sequence ID" value="CAI8589904.1"/>
    <property type="molecule type" value="Genomic_DNA"/>
</dbReference>
<organism evidence="2 3">
    <name type="scientific">Vicia faba</name>
    <name type="common">Broad bean</name>
    <name type="synonym">Faba vulgaris</name>
    <dbReference type="NCBI Taxonomy" id="3906"/>
    <lineage>
        <taxon>Eukaryota</taxon>
        <taxon>Viridiplantae</taxon>
        <taxon>Streptophyta</taxon>
        <taxon>Embryophyta</taxon>
        <taxon>Tracheophyta</taxon>
        <taxon>Spermatophyta</taxon>
        <taxon>Magnoliopsida</taxon>
        <taxon>eudicotyledons</taxon>
        <taxon>Gunneridae</taxon>
        <taxon>Pentapetalae</taxon>
        <taxon>rosids</taxon>
        <taxon>fabids</taxon>
        <taxon>Fabales</taxon>
        <taxon>Fabaceae</taxon>
        <taxon>Papilionoideae</taxon>
        <taxon>50 kb inversion clade</taxon>
        <taxon>NPAAA clade</taxon>
        <taxon>Hologalegina</taxon>
        <taxon>IRL clade</taxon>
        <taxon>Fabeae</taxon>
        <taxon>Vicia</taxon>
    </lineage>
</organism>